<accession>A0A1B7YFV6</accession>
<evidence type="ECO:0000313" key="2">
    <source>
        <dbReference type="Proteomes" id="UP000092177"/>
    </source>
</evidence>
<name>A0A1B7YFV6_COLHI</name>
<dbReference type="VEuPathDB" id="FungiDB:CH63R_06456"/>
<organism evidence="1 2">
    <name type="scientific">Colletotrichum higginsianum (strain IMI 349063)</name>
    <name type="common">Crucifer anthracnose fungus</name>
    <dbReference type="NCBI Taxonomy" id="759273"/>
    <lineage>
        <taxon>Eukaryota</taxon>
        <taxon>Fungi</taxon>
        <taxon>Dikarya</taxon>
        <taxon>Ascomycota</taxon>
        <taxon>Pezizomycotina</taxon>
        <taxon>Sordariomycetes</taxon>
        <taxon>Hypocreomycetidae</taxon>
        <taxon>Glomerellales</taxon>
        <taxon>Glomerellaceae</taxon>
        <taxon>Colletotrichum</taxon>
        <taxon>Colletotrichum destructivum species complex</taxon>
    </lineage>
</organism>
<gene>
    <name evidence="1" type="ORF">CH63R_06456</name>
</gene>
<protein>
    <submittedName>
        <fullName evidence="1">Uncharacterized protein</fullName>
    </submittedName>
</protein>
<sequence length="145" mass="16331">MQSLAIQELNRRRRRCWVGQCTHFWFGSEDDRVFLYWLQPLDRQDSKPGDRNLVLVENNIHVGVAHKDLQGCSRSRRGQLLGWMMYSVAPVWFGLTDDMDVDVAALVPGAAVVAIDLILRPANGARSGRDSLLPVSGNNNPPPHR</sequence>
<dbReference type="RefSeq" id="XP_018159281.1">
    <property type="nucleotide sequence ID" value="XM_018301431.1"/>
</dbReference>
<reference evidence="2" key="1">
    <citation type="journal article" date="2017" name="BMC Genomics">
        <title>Gapless genome assembly of Colletotrichum higginsianum reveals chromosome structure and association of transposable elements with secondary metabolite gene clusters.</title>
        <authorList>
            <person name="Dallery J.-F."/>
            <person name="Lapalu N."/>
            <person name="Zampounis A."/>
            <person name="Pigne S."/>
            <person name="Luyten I."/>
            <person name="Amselem J."/>
            <person name="Wittenberg A.H.J."/>
            <person name="Zhou S."/>
            <person name="de Queiroz M.V."/>
            <person name="Robin G.P."/>
            <person name="Auger A."/>
            <person name="Hainaut M."/>
            <person name="Henrissat B."/>
            <person name="Kim K.-T."/>
            <person name="Lee Y.-H."/>
            <person name="Lespinet O."/>
            <person name="Schwartz D.C."/>
            <person name="Thon M.R."/>
            <person name="O'Connell R.J."/>
        </authorList>
    </citation>
    <scope>NUCLEOTIDE SEQUENCE [LARGE SCALE GENOMIC DNA]</scope>
    <source>
        <strain evidence="2">IMI 349063</strain>
    </source>
</reference>
<dbReference type="GeneID" id="28865538"/>
<dbReference type="EMBL" id="LTAN01000004">
    <property type="protein sequence ID" value="OBR10764.1"/>
    <property type="molecule type" value="Genomic_DNA"/>
</dbReference>
<dbReference type="AlphaFoldDB" id="A0A1B7YFV6"/>
<proteinExistence type="predicted"/>
<evidence type="ECO:0000313" key="1">
    <source>
        <dbReference type="EMBL" id="OBR10764.1"/>
    </source>
</evidence>
<dbReference type="Proteomes" id="UP000092177">
    <property type="component" value="Chromosome 4"/>
</dbReference>
<comment type="caution">
    <text evidence="1">The sequence shown here is derived from an EMBL/GenBank/DDBJ whole genome shotgun (WGS) entry which is preliminary data.</text>
</comment>
<dbReference type="KEGG" id="chig:CH63R_06456"/>
<keyword evidence="2" id="KW-1185">Reference proteome</keyword>